<sequence length="105" mass="12395">MLHPRPMRNIEKHSYFQYECFTVKSRRDNHTAIVNLFHHHGEQGGEPQIAKERTSSVWDEVTDLEHFTREKQLGRDSPIVLMLLDTFVFVLETLNVNHLITNHTD</sequence>
<gene>
    <name evidence="1" type="ORF">WICPIJ_003092</name>
</gene>
<organism evidence="1 2">
    <name type="scientific">Wickerhamomyces pijperi</name>
    <name type="common">Yeast</name>
    <name type="synonym">Pichia pijperi</name>
    <dbReference type="NCBI Taxonomy" id="599730"/>
    <lineage>
        <taxon>Eukaryota</taxon>
        <taxon>Fungi</taxon>
        <taxon>Dikarya</taxon>
        <taxon>Ascomycota</taxon>
        <taxon>Saccharomycotina</taxon>
        <taxon>Saccharomycetes</taxon>
        <taxon>Phaffomycetales</taxon>
        <taxon>Wickerhamomycetaceae</taxon>
        <taxon>Wickerhamomyces</taxon>
    </lineage>
</organism>
<dbReference type="EMBL" id="JAEUBG010001725">
    <property type="protein sequence ID" value="KAH3685938.1"/>
    <property type="molecule type" value="Genomic_DNA"/>
</dbReference>
<keyword evidence="2" id="KW-1185">Reference proteome</keyword>
<dbReference type="AlphaFoldDB" id="A0A9P8TNB5"/>
<comment type="caution">
    <text evidence="1">The sequence shown here is derived from an EMBL/GenBank/DDBJ whole genome shotgun (WGS) entry which is preliminary data.</text>
</comment>
<name>A0A9P8TNB5_WICPI</name>
<accession>A0A9P8TNB5</accession>
<protein>
    <submittedName>
        <fullName evidence="1">Uncharacterized protein</fullName>
    </submittedName>
</protein>
<evidence type="ECO:0000313" key="1">
    <source>
        <dbReference type="EMBL" id="KAH3685938.1"/>
    </source>
</evidence>
<reference evidence="1" key="2">
    <citation type="submission" date="2021-01" db="EMBL/GenBank/DDBJ databases">
        <authorList>
            <person name="Schikora-Tamarit M.A."/>
        </authorList>
    </citation>
    <scope>NUCLEOTIDE SEQUENCE</scope>
    <source>
        <strain evidence="1">CBS2887</strain>
    </source>
</reference>
<dbReference type="Proteomes" id="UP000774326">
    <property type="component" value="Unassembled WGS sequence"/>
</dbReference>
<reference evidence="1" key="1">
    <citation type="journal article" date="2021" name="Open Biol.">
        <title>Shared evolutionary footprints suggest mitochondrial oxidative damage underlies multiple complex I losses in fungi.</title>
        <authorList>
            <person name="Schikora-Tamarit M.A."/>
            <person name="Marcet-Houben M."/>
            <person name="Nosek J."/>
            <person name="Gabaldon T."/>
        </authorList>
    </citation>
    <scope>NUCLEOTIDE SEQUENCE</scope>
    <source>
        <strain evidence="1">CBS2887</strain>
    </source>
</reference>
<proteinExistence type="predicted"/>
<evidence type="ECO:0000313" key="2">
    <source>
        <dbReference type="Proteomes" id="UP000774326"/>
    </source>
</evidence>